<reference evidence="1 2" key="1">
    <citation type="submission" date="2021-03" db="EMBL/GenBank/DDBJ databases">
        <title>Caproiciproducens sp. nov. isolated from feces of cow.</title>
        <authorList>
            <person name="Choi J.-Y."/>
        </authorList>
    </citation>
    <scope>NUCLEOTIDE SEQUENCE [LARGE SCALE GENOMIC DNA]</scope>
    <source>
        <strain evidence="1 2">AGMB10547</strain>
    </source>
</reference>
<sequence length="165" mass="17447">MAGKIKRSLFAIFLNTAPSTETAAYALMGQGITSQKVDYGPETSDETYVSEDSGTTDVESYKPKISTQQTAIQGDAVFDYVDGLRQKRAVMGDARSDIVLVNLYGTEATGAYPAEKNAVSIQIDDFGGDGGKSVEINYTVNMVGDPVKGTFNPSTKTFTATGTGA</sequence>
<evidence type="ECO:0000313" key="2">
    <source>
        <dbReference type="Proteomes" id="UP000719942"/>
    </source>
</evidence>
<dbReference type="RefSeq" id="WP_219966318.1">
    <property type="nucleotide sequence ID" value="NZ_JAGFNZ010000006.1"/>
</dbReference>
<accession>A0ABS7DTJ8</accession>
<proteinExistence type="predicted"/>
<name>A0ABS7DTJ8_9FIRM</name>
<comment type="caution">
    <text evidence="1">The sequence shown here is derived from an EMBL/GenBank/DDBJ whole genome shotgun (WGS) entry which is preliminary data.</text>
</comment>
<keyword evidence="2" id="KW-1185">Reference proteome</keyword>
<gene>
    <name evidence="1" type="ORF">J5W02_13965</name>
</gene>
<protein>
    <submittedName>
        <fullName evidence="1">Uncharacterized protein</fullName>
    </submittedName>
</protein>
<organism evidence="1 2">
    <name type="scientific">Caproiciproducens faecalis</name>
    <dbReference type="NCBI Taxonomy" id="2820301"/>
    <lineage>
        <taxon>Bacteria</taxon>
        <taxon>Bacillati</taxon>
        <taxon>Bacillota</taxon>
        <taxon>Clostridia</taxon>
        <taxon>Eubacteriales</taxon>
        <taxon>Acutalibacteraceae</taxon>
        <taxon>Caproiciproducens</taxon>
    </lineage>
</organism>
<dbReference type="EMBL" id="JAGFNZ010000006">
    <property type="protein sequence ID" value="MBW7573916.1"/>
    <property type="molecule type" value="Genomic_DNA"/>
</dbReference>
<dbReference type="NCBIfam" id="NF047353">
    <property type="entry name" value="tube_lmo2291"/>
    <property type="match status" value="1"/>
</dbReference>
<dbReference type="Proteomes" id="UP000719942">
    <property type="component" value="Unassembled WGS sequence"/>
</dbReference>
<evidence type="ECO:0000313" key="1">
    <source>
        <dbReference type="EMBL" id="MBW7573916.1"/>
    </source>
</evidence>